<dbReference type="InterPro" id="IPR011146">
    <property type="entry name" value="HIT-like"/>
</dbReference>
<evidence type="ECO:0000313" key="3">
    <source>
        <dbReference type="EMBL" id="KKQ98574.1"/>
    </source>
</evidence>
<dbReference type="Proteomes" id="UP000034325">
    <property type="component" value="Unassembled WGS sequence"/>
</dbReference>
<evidence type="ECO:0000256" key="1">
    <source>
        <dbReference type="PROSITE-ProRule" id="PRU00464"/>
    </source>
</evidence>
<dbReference type="Pfam" id="PF01230">
    <property type="entry name" value="HIT"/>
    <property type="match status" value="1"/>
</dbReference>
<reference evidence="3 4" key="1">
    <citation type="journal article" date="2015" name="Nature">
        <title>rRNA introns, odd ribosomes, and small enigmatic genomes across a large radiation of phyla.</title>
        <authorList>
            <person name="Brown C.T."/>
            <person name="Hug L.A."/>
            <person name="Thomas B.C."/>
            <person name="Sharon I."/>
            <person name="Castelle C.J."/>
            <person name="Singh A."/>
            <person name="Wilkins M.J."/>
            <person name="Williams K.H."/>
            <person name="Banfield J.F."/>
        </authorList>
    </citation>
    <scope>NUCLEOTIDE SEQUENCE [LARGE SCALE GENOMIC DNA]</scope>
</reference>
<dbReference type="SUPFAM" id="SSF54197">
    <property type="entry name" value="HIT-like"/>
    <property type="match status" value="1"/>
</dbReference>
<dbReference type="InterPro" id="IPR036265">
    <property type="entry name" value="HIT-like_sf"/>
</dbReference>
<organism evidence="3 4">
    <name type="scientific">Candidatus Woesebacteria bacterium GW2011_GWA1_39_12</name>
    <dbReference type="NCBI Taxonomy" id="1618549"/>
    <lineage>
        <taxon>Bacteria</taxon>
        <taxon>Candidatus Woeseibacteriota</taxon>
    </lineage>
</organism>
<gene>
    <name evidence="3" type="ORF">UT23_C0002G0074</name>
</gene>
<dbReference type="EMBL" id="LBWA01000002">
    <property type="protein sequence ID" value="KKQ98574.1"/>
    <property type="molecule type" value="Genomic_DNA"/>
</dbReference>
<dbReference type="AlphaFoldDB" id="A0A0G0PKA6"/>
<feature type="domain" description="HIT" evidence="2">
    <location>
        <begin position="34"/>
        <end position="111"/>
    </location>
</feature>
<evidence type="ECO:0000259" key="2">
    <source>
        <dbReference type="PROSITE" id="PS51084"/>
    </source>
</evidence>
<accession>A0A0G0PKA6</accession>
<name>A0A0G0PKA6_9BACT</name>
<sequence length="151" mass="17962">MNCDVCPFLNNFGRTITQTKFWKVDINENQEYLGRSFVSLKRHCGSLSELTKDEWLDFSELVRKLESCFKRTFDAKLINWSCLMNNAFKEKTANPHIHWHVRPRYERDVKFAGLTFKDPEFGSHYARGQDRIFLQPEDVLIKIIKELKENL</sequence>
<evidence type="ECO:0000313" key="4">
    <source>
        <dbReference type="Proteomes" id="UP000034325"/>
    </source>
</evidence>
<dbReference type="Gene3D" id="3.30.428.10">
    <property type="entry name" value="HIT-like"/>
    <property type="match status" value="1"/>
</dbReference>
<comment type="caution">
    <text evidence="3">The sequence shown here is derived from an EMBL/GenBank/DDBJ whole genome shotgun (WGS) entry which is preliminary data.</text>
</comment>
<feature type="short sequence motif" description="Histidine triad motif" evidence="1">
    <location>
        <begin position="96"/>
        <end position="100"/>
    </location>
</feature>
<proteinExistence type="predicted"/>
<protein>
    <recommendedName>
        <fullName evidence="2">HIT domain-containing protein</fullName>
    </recommendedName>
</protein>
<dbReference type="PROSITE" id="PS51084">
    <property type="entry name" value="HIT_2"/>
    <property type="match status" value="1"/>
</dbReference>
<dbReference type="GO" id="GO:0003824">
    <property type="term" value="F:catalytic activity"/>
    <property type="evidence" value="ECO:0007669"/>
    <property type="project" value="InterPro"/>
</dbReference>